<name>A0A0C4DYJ9_MAGP6</name>
<dbReference type="Proteomes" id="UP000011715">
    <property type="component" value="Unassembled WGS sequence"/>
</dbReference>
<dbReference type="AlphaFoldDB" id="A0A0C4DYJ9"/>
<keyword evidence="6" id="KW-1185">Reference proteome</keyword>
<keyword evidence="2" id="KW-0472">Membrane</keyword>
<keyword evidence="2" id="KW-0812">Transmembrane</keyword>
<evidence type="ECO:0000256" key="1">
    <source>
        <dbReference type="ARBA" id="ARBA00022801"/>
    </source>
</evidence>
<reference evidence="5" key="5">
    <citation type="submission" date="2015-06" db="UniProtKB">
        <authorList>
            <consortium name="EnsemblFungi"/>
        </authorList>
    </citation>
    <scope>IDENTIFICATION</scope>
    <source>
        <strain evidence="5">ATCC 64411</strain>
    </source>
</reference>
<dbReference type="Pfam" id="PF07859">
    <property type="entry name" value="Abhydrolase_3"/>
    <property type="match status" value="1"/>
</dbReference>
<dbReference type="Gene3D" id="3.40.50.1820">
    <property type="entry name" value="alpha/beta hydrolase"/>
    <property type="match status" value="1"/>
</dbReference>
<dbReference type="eggNOG" id="KOG1515">
    <property type="taxonomic scope" value="Eukaryota"/>
</dbReference>
<dbReference type="InterPro" id="IPR029058">
    <property type="entry name" value="AB_hydrolase_fold"/>
</dbReference>
<organism evidence="5 6">
    <name type="scientific">Magnaporthiopsis poae (strain ATCC 64411 / 73-15)</name>
    <name type="common">Kentucky bluegrass fungus</name>
    <name type="synonym">Magnaporthe poae</name>
    <dbReference type="NCBI Taxonomy" id="644358"/>
    <lineage>
        <taxon>Eukaryota</taxon>
        <taxon>Fungi</taxon>
        <taxon>Dikarya</taxon>
        <taxon>Ascomycota</taxon>
        <taxon>Pezizomycotina</taxon>
        <taxon>Sordariomycetes</taxon>
        <taxon>Sordariomycetidae</taxon>
        <taxon>Magnaporthales</taxon>
        <taxon>Magnaporthaceae</taxon>
        <taxon>Magnaporthiopsis</taxon>
    </lineage>
</organism>
<dbReference type="EnsemblFungi" id="MAPG_05121T0">
    <property type="protein sequence ID" value="MAPG_05121T0"/>
    <property type="gene ID" value="MAPG_05121"/>
</dbReference>
<reference evidence="6" key="2">
    <citation type="submission" date="2010-05" db="EMBL/GenBank/DDBJ databases">
        <title>The genome sequence of Magnaporthe poae strain ATCC 64411.</title>
        <authorList>
            <person name="Ma L.-J."/>
            <person name="Dead R."/>
            <person name="Young S."/>
            <person name="Zeng Q."/>
            <person name="Koehrsen M."/>
            <person name="Alvarado L."/>
            <person name="Berlin A."/>
            <person name="Chapman S.B."/>
            <person name="Chen Z."/>
            <person name="Freedman E."/>
            <person name="Gellesch M."/>
            <person name="Goldberg J."/>
            <person name="Griggs A."/>
            <person name="Gujja S."/>
            <person name="Heilman E.R."/>
            <person name="Heiman D."/>
            <person name="Hepburn T."/>
            <person name="Howarth C."/>
            <person name="Jen D."/>
            <person name="Larson L."/>
            <person name="Mehta T."/>
            <person name="Neiman D."/>
            <person name="Pearson M."/>
            <person name="Roberts A."/>
            <person name="Saif S."/>
            <person name="Shea T."/>
            <person name="Shenoy N."/>
            <person name="Sisk P."/>
            <person name="Stolte C."/>
            <person name="Sykes S."/>
            <person name="Walk T."/>
            <person name="White J."/>
            <person name="Yandava C."/>
            <person name="Haas B."/>
            <person name="Nusbaum C."/>
            <person name="Birren B."/>
        </authorList>
    </citation>
    <scope>NUCLEOTIDE SEQUENCE [LARGE SCALE GENOMIC DNA]</scope>
    <source>
        <strain evidence="6">ATCC 64411 / 73-15</strain>
    </source>
</reference>
<dbReference type="PANTHER" id="PTHR48081">
    <property type="entry name" value="AB HYDROLASE SUPERFAMILY PROTEIN C4A8.06C"/>
    <property type="match status" value="1"/>
</dbReference>
<evidence type="ECO:0000259" key="3">
    <source>
        <dbReference type="Pfam" id="PF07859"/>
    </source>
</evidence>
<dbReference type="VEuPathDB" id="FungiDB:MAPG_05121"/>
<keyword evidence="1 4" id="KW-0378">Hydrolase</keyword>
<reference evidence="4" key="1">
    <citation type="submission" date="2010-05" db="EMBL/GenBank/DDBJ databases">
        <title>The Genome Sequence of Magnaporthe poae strain ATCC 64411.</title>
        <authorList>
            <consortium name="The Broad Institute Genome Sequencing Platform"/>
            <consortium name="Broad Institute Genome Sequencing Center for Infectious Disease"/>
            <person name="Ma L.-J."/>
            <person name="Dead R."/>
            <person name="Young S."/>
            <person name="Zeng Q."/>
            <person name="Koehrsen M."/>
            <person name="Alvarado L."/>
            <person name="Berlin A."/>
            <person name="Chapman S.B."/>
            <person name="Chen Z."/>
            <person name="Freedman E."/>
            <person name="Gellesch M."/>
            <person name="Goldberg J."/>
            <person name="Griggs A."/>
            <person name="Gujja S."/>
            <person name="Heilman E.R."/>
            <person name="Heiman D."/>
            <person name="Hepburn T."/>
            <person name="Howarth C."/>
            <person name="Jen D."/>
            <person name="Larson L."/>
            <person name="Mehta T."/>
            <person name="Neiman D."/>
            <person name="Pearson M."/>
            <person name="Roberts A."/>
            <person name="Saif S."/>
            <person name="Shea T."/>
            <person name="Shenoy N."/>
            <person name="Sisk P."/>
            <person name="Stolte C."/>
            <person name="Sykes S."/>
            <person name="Walk T."/>
            <person name="White J."/>
            <person name="Yandava C."/>
            <person name="Haas B."/>
            <person name="Nusbaum C."/>
            <person name="Birren B."/>
        </authorList>
    </citation>
    <scope>NUCLEOTIDE SEQUENCE</scope>
    <source>
        <strain evidence="4">ATCC 64411</strain>
    </source>
</reference>
<dbReference type="InterPro" id="IPR013094">
    <property type="entry name" value="AB_hydrolase_3"/>
</dbReference>
<dbReference type="EMBL" id="GL876969">
    <property type="protein sequence ID" value="KLU86102.1"/>
    <property type="molecule type" value="Genomic_DNA"/>
</dbReference>
<dbReference type="PANTHER" id="PTHR48081:SF8">
    <property type="entry name" value="ALPHA_BETA HYDROLASE FOLD-3 DOMAIN-CONTAINING PROTEIN-RELATED"/>
    <property type="match status" value="1"/>
</dbReference>
<reference evidence="5" key="4">
    <citation type="journal article" date="2015" name="G3 (Bethesda)">
        <title>Genome sequences of three phytopathogenic species of the Magnaporthaceae family of fungi.</title>
        <authorList>
            <person name="Okagaki L.H."/>
            <person name="Nunes C.C."/>
            <person name="Sailsbery J."/>
            <person name="Clay B."/>
            <person name="Brown D."/>
            <person name="John T."/>
            <person name="Oh Y."/>
            <person name="Young N."/>
            <person name="Fitzgerald M."/>
            <person name="Haas B.J."/>
            <person name="Zeng Q."/>
            <person name="Young S."/>
            <person name="Adiconis X."/>
            <person name="Fan L."/>
            <person name="Levin J.Z."/>
            <person name="Mitchell T.K."/>
            <person name="Okubara P.A."/>
            <person name="Farman M.L."/>
            <person name="Kohn L.M."/>
            <person name="Birren B."/>
            <person name="Ma L.-J."/>
            <person name="Dean R.A."/>
        </authorList>
    </citation>
    <scope>NUCLEOTIDE SEQUENCE</scope>
    <source>
        <strain evidence="5">ATCC 64411 / 73-15</strain>
    </source>
</reference>
<protein>
    <submittedName>
        <fullName evidence="4">Alpha/beta hydrolase fold protein</fullName>
    </submittedName>
</protein>
<accession>A0A0C4DYJ9</accession>
<evidence type="ECO:0000313" key="4">
    <source>
        <dbReference type="EMBL" id="KLU86102.1"/>
    </source>
</evidence>
<sequence length="387" mass="42687">MESTVTTGAAAAASALSPRLPLLTRLAYAAIAFALQNFLVVPAILFTKIRHQLKPPRIRPNIVKSYPCRPRLPVRIFFPTTYDPAQHRELPVLFTIHGGGFVMGTPNDTDKWNHQFCNTHGALVVALNYAKAPGHPFPGPIHDVGALLLAVLDDPALSKHIDADRVALLGWSAGGSLTLAVAQMPQVRSRLSAVVPMYPAADITVSWAEKEKLRRYKPELGGLRAKSRDYLADISKVFMWAYVPTGQDLRDPQISPFFAETAALPPRVFVVGCELDLLSHEAWRLASRLAGRPIPAMNEVVGRQALTPKGKLVMDDEVYHWEVQVAPSTEEGGDVRKRCYKWLLVPDSVHGFDMEIQSFVGNDPAHQADMKAKTAETIGLIGDWLWK</sequence>
<dbReference type="OMA" id="CTHGFTH"/>
<proteinExistence type="predicted"/>
<dbReference type="SUPFAM" id="SSF53474">
    <property type="entry name" value="alpha/beta-Hydrolases"/>
    <property type="match status" value="1"/>
</dbReference>
<reference evidence="4" key="3">
    <citation type="submission" date="2011-03" db="EMBL/GenBank/DDBJ databases">
        <title>Annotation of Magnaporthe poae ATCC 64411.</title>
        <authorList>
            <person name="Ma L.-J."/>
            <person name="Dead R."/>
            <person name="Young S.K."/>
            <person name="Zeng Q."/>
            <person name="Gargeya S."/>
            <person name="Fitzgerald M."/>
            <person name="Haas B."/>
            <person name="Abouelleil A."/>
            <person name="Alvarado L."/>
            <person name="Arachchi H.M."/>
            <person name="Berlin A."/>
            <person name="Brown A."/>
            <person name="Chapman S.B."/>
            <person name="Chen Z."/>
            <person name="Dunbar C."/>
            <person name="Freedman E."/>
            <person name="Gearin G."/>
            <person name="Gellesch M."/>
            <person name="Goldberg J."/>
            <person name="Griggs A."/>
            <person name="Gujja S."/>
            <person name="Heiman D."/>
            <person name="Howarth C."/>
            <person name="Larson L."/>
            <person name="Lui A."/>
            <person name="MacDonald P.J.P."/>
            <person name="Mehta T."/>
            <person name="Montmayeur A."/>
            <person name="Murphy C."/>
            <person name="Neiman D."/>
            <person name="Pearson M."/>
            <person name="Priest M."/>
            <person name="Roberts A."/>
            <person name="Saif S."/>
            <person name="Shea T."/>
            <person name="Shenoy N."/>
            <person name="Sisk P."/>
            <person name="Stolte C."/>
            <person name="Sykes S."/>
            <person name="Yandava C."/>
            <person name="Wortman J."/>
            <person name="Nusbaum C."/>
            <person name="Birren B."/>
        </authorList>
    </citation>
    <scope>NUCLEOTIDE SEQUENCE</scope>
    <source>
        <strain evidence="4">ATCC 64411</strain>
    </source>
</reference>
<feature type="transmembrane region" description="Helical" evidence="2">
    <location>
        <begin position="26"/>
        <end position="47"/>
    </location>
</feature>
<dbReference type="GO" id="GO:0016787">
    <property type="term" value="F:hydrolase activity"/>
    <property type="evidence" value="ECO:0007669"/>
    <property type="project" value="UniProtKB-KW"/>
</dbReference>
<evidence type="ECO:0000313" key="5">
    <source>
        <dbReference type="EnsemblFungi" id="MAPG_05121T0"/>
    </source>
</evidence>
<dbReference type="EMBL" id="ADBL01001210">
    <property type="status" value="NOT_ANNOTATED_CDS"/>
    <property type="molecule type" value="Genomic_DNA"/>
</dbReference>
<dbReference type="OrthoDB" id="408631at2759"/>
<evidence type="ECO:0000256" key="2">
    <source>
        <dbReference type="SAM" id="Phobius"/>
    </source>
</evidence>
<dbReference type="InterPro" id="IPR050300">
    <property type="entry name" value="GDXG_lipolytic_enzyme"/>
</dbReference>
<keyword evidence="2" id="KW-1133">Transmembrane helix</keyword>
<dbReference type="STRING" id="644358.A0A0C4DYJ9"/>
<evidence type="ECO:0000313" key="6">
    <source>
        <dbReference type="Proteomes" id="UP000011715"/>
    </source>
</evidence>
<gene>
    <name evidence="4" type="ORF">MAPG_05121</name>
</gene>
<feature type="domain" description="Alpha/beta hydrolase fold-3" evidence="3">
    <location>
        <begin position="94"/>
        <end position="290"/>
    </location>
</feature>